<dbReference type="EMBL" id="CADCVN010001637">
    <property type="protein sequence ID" value="CAA9539480.1"/>
    <property type="molecule type" value="Genomic_DNA"/>
</dbReference>
<proteinExistence type="predicted"/>
<evidence type="ECO:0000313" key="1">
    <source>
        <dbReference type="EMBL" id="CAA9539480.1"/>
    </source>
</evidence>
<dbReference type="AlphaFoldDB" id="A0A6J4U473"/>
<sequence>MFFLVDSAACAKTSLASKWIFQGTVTISNSHSKIAMAITQSIKLPAETCSHCRMAKTNSNNMPATAPKPAKV</sequence>
<gene>
    <name evidence="1" type="ORF">AVDCRST_MAG96-4178</name>
</gene>
<reference evidence="1" key="1">
    <citation type="submission" date="2020-02" db="EMBL/GenBank/DDBJ databases">
        <authorList>
            <person name="Meier V. D."/>
        </authorList>
    </citation>
    <scope>NUCLEOTIDE SEQUENCE</scope>
    <source>
        <strain evidence="1">AVDCRST_MAG96</strain>
    </source>
</reference>
<name>A0A6J4U473_9BACT</name>
<protein>
    <submittedName>
        <fullName evidence="1">Uncharacterized protein</fullName>
    </submittedName>
</protein>
<organism evidence="1">
    <name type="scientific">uncultured Segetibacter sp</name>
    <dbReference type="NCBI Taxonomy" id="481133"/>
    <lineage>
        <taxon>Bacteria</taxon>
        <taxon>Pseudomonadati</taxon>
        <taxon>Bacteroidota</taxon>
        <taxon>Chitinophagia</taxon>
        <taxon>Chitinophagales</taxon>
        <taxon>Chitinophagaceae</taxon>
        <taxon>Segetibacter</taxon>
        <taxon>environmental samples</taxon>
    </lineage>
</organism>
<accession>A0A6J4U473</accession>